<dbReference type="InterPro" id="IPR002509">
    <property type="entry name" value="NODB_dom"/>
</dbReference>
<dbReference type="CDD" id="cd10917">
    <property type="entry name" value="CE4_NodB_like_6s_7s"/>
    <property type="match status" value="1"/>
</dbReference>
<dbReference type="PROSITE" id="PS51677">
    <property type="entry name" value="NODB"/>
    <property type="match status" value="1"/>
</dbReference>
<dbReference type="AlphaFoldDB" id="A0A0D1BT93"/>
<dbReference type="GO" id="GO:0005975">
    <property type="term" value="P:carbohydrate metabolic process"/>
    <property type="evidence" value="ECO:0007669"/>
    <property type="project" value="InterPro"/>
</dbReference>
<dbReference type="SUPFAM" id="SSF88713">
    <property type="entry name" value="Glycoside hydrolase/deacetylase"/>
    <property type="match status" value="1"/>
</dbReference>
<reference evidence="2 3" key="1">
    <citation type="submission" date="2014-06" db="EMBL/GenBank/DDBJ databases">
        <title>Genome characterization of distinct group I Clostridium botulinum lineages.</title>
        <authorList>
            <person name="Giordani F."/>
            <person name="Anselmo A."/>
            <person name="Fillo S."/>
            <person name="Palozzi A.M."/>
            <person name="Fortunato A."/>
            <person name="Gentile B."/>
            <person name="Ciammaruconi A."/>
            <person name="Anniballi F."/>
            <person name="De Medici D."/>
            <person name="Lista F."/>
        </authorList>
    </citation>
    <scope>NUCLEOTIDE SEQUENCE [LARGE SCALE GENOMIC DNA]</scope>
    <source>
        <strain evidence="2 3">B2 450</strain>
    </source>
</reference>
<organism evidence="2 3">
    <name type="scientific">Clostridium botulinum B2 450</name>
    <dbReference type="NCBI Taxonomy" id="1379739"/>
    <lineage>
        <taxon>Bacteria</taxon>
        <taxon>Bacillati</taxon>
        <taxon>Bacillota</taxon>
        <taxon>Clostridia</taxon>
        <taxon>Eubacteriales</taxon>
        <taxon>Clostridiaceae</taxon>
        <taxon>Clostridium</taxon>
    </lineage>
</organism>
<sequence length="250" mass="28692">MKDKFKKRMVFSLLLLVLAISMSFFINGGGQNVSLNVKKKVPIYRVDTKENKISLTFDVSRGDEYIDKILDILDKNDVKATFFLVGDWIEQKPEKVKEIHDKGHEIGNHSHSHPNMSRISKEKIIKDININDASIRKITGEGTKLFRFPSGEYNAEAIDTVNEMGLYSVQWDVDSIDWKEEGADLEYERIIKKTKPGSILLFHNTAKYTPDNLPRIIKELKGNGFEFVKVGDLIYKENYYIDSAGVQKKN</sequence>
<proteinExistence type="predicted"/>
<dbReference type="HOGENOM" id="CLU_021264_0_2_9"/>
<accession>A0A0D1BT93</accession>
<dbReference type="Proteomes" id="UP000032250">
    <property type="component" value="Unassembled WGS sequence"/>
</dbReference>
<dbReference type="InterPro" id="IPR011330">
    <property type="entry name" value="Glyco_hydro/deAcase_b/a-brl"/>
</dbReference>
<evidence type="ECO:0000313" key="2">
    <source>
        <dbReference type="EMBL" id="KIS21986.1"/>
    </source>
</evidence>
<feature type="domain" description="NodB homology" evidence="1">
    <location>
        <begin position="51"/>
        <end position="228"/>
    </location>
</feature>
<dbReference type="GO" id="GO:0016020">
    <property type="term" value="C:membrane"/>
    <property type="evidence" value="ECO:0007669"/>
    <property type="project" value="TreeGrafter"/>
</dbReference>
<dbReference type="OrthoDB" id="9806342at2"/>
<dbReference type="EMBL" id="JXSU01000008">
    <property type="protein sequence ID" value="KIS21986.1"/>
    <property type="molecule type" value="Genomic_DNA"/>
</dbReference>
<evidence type="ECO:0000259" key="1">
    <source>
        <dbReference type="PROSITE" id="PS51677"/>
    </source>
</evidence>
<dbReference type="Pfam" id="PF01522">
    <property type="entry name" value="Polysacc_deac_1"/>
    <property type="match status" value="1"/>
</dbReference>
<protein>
    <submittedName>
        <fullName evidence="2">Polysaccharide deacetylase</fullName>
    </submittedName>
</protein>
<dbReference type="PANTHER" id="PTHR10587">
    <property type="entry name" value="GLYCOSYL TRANSFERASE-RELATED"/>
    <property type="match status" value="1"/>
</dbReference>
<name>A0A0D1BT93_CLOBO</name>
<comment type="caution">
    <text evidence="2">The sequence shown here is derived from an EMBL/GenBank/DDBJ whole genome shotgun (WGS) entry which is preliminary data.</text>
</comment>
<dbReference type="Gene3D" id="3.20.20.370">
    <property type="entry name" value="Glycoside hydrolase/deacetylase"/>
    <property type="match status" value="1"/>
</dbReference>
<dbReference type="RefSeq" id="WP_042384286.1">
    <property type="nucleotide sequence ID" value="NZ_JXSU01000008.1"/>
</dbReference>
<dbReference type="PANTHER" id="PTHR10587:SF128">
    <property type="entry name" value="POLYSACCHARIDE DEACETYLASE PDAB-RELATED"/>
    <property type="match status" value="1"/>
</dbReference>
<evidence type="ECO:0000313" key="3">
    <source>
        <dbReference type="Proteomes" id="UP000032250"/>
    </source>
</evidence>
<dbReference type="NCBIfam" id="TIGR02764">
    <property type="entry name" value="spore_ybaN_pdaB"/>
    <property type="match status" value="1"/>
</dbReference>
<dbReference type="GO" id="GO:0016810">
    <property type="term" value="F:hydrolase activity, acting on carbon-nitrogen (but not peptide) bonds"/>
    <property type="evidence" value="ECO:0007669"/>
    <property type="project" value="InterPro"/>
</dbReference>
<gene>
    <name evidence="2" type="ORF">N495_15950</name>
</gene>
<dbReference type="PATRIC" id="fig|1379739.3.peg.3581"/>
<dbReference type="InterPro" id="IPR050248">
    <property type="entry name" value="Polysacc_deacetylase_ArnD"/>
</dbReference>
<dbReference type="InterPro" id="IPR014132">
    <property type="entry name" value="PdaB-like"/>
</dbReference>